<dbReference type="InParanoid" id="A0A397RUY1"/>
<dbReference type="EMBL" id="QXEV01000020">
    <property type="protein sequence ID" value="RIA75427.1"/>
    <property type="molecule type" value="Genomic_DNA"/>
</dbReference>
<proteinExistence type="predicted"/>
<keyword evidence="1" id="KW-0472">Membrane</keyword>
<protein>
    <submittedName>
        <fullName evidence="2">Uncharacterized protein</fullName>
    </submittedName>
</protein>
<evidence type="ECO:0000313" key="3">
    <source>
        <dbReference type="Proteomes" id="UP000266506"/>
    </source>
</evidence>
<organism evidence="2 3">
    <name type="scientific">Anaeroplasma bactoclasticum</name>
    <dbReference type="NCBI Taxonomy" id="2088"/>
    <lineage>
        <taxon>Bacteria</taxon>
        <taxon>Bacillati</taxon>
        <taxon>Mycoplasmatota</taxon>
        <taxon>Mollicutes</taxon>
        <taxon>Anaeroplasmatales</taxon>
        <taxon>Anaeroplasmataceae</taxon>
        <taxon>Anaeroplasma</taxon>
    </lineage>
</organism>
<keyword evidence="1" id="KW-0812">Transmembrane</keyword>
<feature type="transmembrane region" description="Helical" evidence="1">
    <location>
        <begin position="7"/>
        <end position="32"/>
    </location>
</feature>
<name>A0A397RUY1_9MOLU</name>
<sequence length="252" mass="28051">MKNRKQLIFRIILIATPILIAIAAIPIIYAWYVRTIRTGKIDGSTKNVSISYTLDNGRTSKTNVLTYTIDNLVFFDIENKDETAFFNSMAVNLELKLTNTSNSDMTYTVTFNTTKKIVNGDNEEAVSISYVACYFSNIPNNYAANTKISSLETNTTSYAYTNNSTSYSAVYSSDEYALKASTLENTNDEATLNLYLIGVQEISTSKNTDFLYTESDGEKSLIPYQFSITITGVPKSDSQATEITTTEETTTE</sequence>
<dbReference type="Proteomes" id="UP000266506">
    <property type="component" value="Unassembled WGS sequence"/>
</dbReference>
<dbReference type="RefSeq" id="WP_119016628.1">
    <property type="nucleotide sequence ID" value="NZ_QXEV01000020.1"/>
</dbReference>
<evidence type="ECO:0000313" key="2">
    <source>
        <dbReference type="EMBL" id="RIA75427.1"/>
    </source>
</evidence>
<evidence type="ECO:0000256" key="1">
    <source>
        <dbReference type="SAM" id="Phobius"/>
    </source>
</evidence>
<reference evidence="2 3" key="1">
    <citation type="submission" date="2018-08" db="EMBL/GenBank/DDBJ databases">
        <title>Genomic Encyclopedia of Archaeal and Bacterial Type Strains, Phase II (KMG-II): from individual species to whole genera.</title>
        <authorList>
            <person name="Goeker M."/>
        </authorList>
    </citation>
    <scope>NUCLEOTIDE SEQUENCE [LARGE SCALE GENOMIC DNA]</scope>
    <source>
        <strain evidence="2 3">ATCC 27112</strain>
    </source>
</reference>
<dbReference type="AlphaFoldDB" id="A0A397RUY1"/>
<accession>A0A397RUY1</accession>
<keyword evidence="1" id="KW-1133">Transmembrane helix</keyword>
<keyword evidence="3" id="KW-1185">Reference proteome</keyword>
<gene>
    <name evidence="2" type="ORF">EI71_01515</name>
</gene>
<comment type="caution">
    <text evidence="2">The sequence shown here is derived from an EMBL/GenBank/DDBJ whole genome shotgun (WGS) entry which is preliminary data.</text>
</comment>